<evidence type="ECO:0000313" key="3">
    <source>
        <dbReference type="RefSeq" id="XP_040600796.1"/>
    </source>
</evidence>
<keyword evidence="2" id="KW-1185">Reference proteome</keyword>
<gene>
    <name evidence="3" type="primary">LOC121140153</name>
</gene>
<feature type="region of interest" description="Disordered" evidence="1">
    <location>
        <begin position="29"/>
        <end position="75"/>
    </location>
</feature>
<name>A0ABM2XDC0_MESAU</name>
<feature type="compositionally biased region" description="Pro residues" evidence="1">
    <location>
        <begin position="210"/>
        <end position="221"/>
    </location>
</feature>
<feature type="compositionally biased region" description="Basic and acidic residues" evidence="1">
    <location>
        <begin position="60"/>
        <end position="75"/>
    </location>
</feature>
<dbReference type="RefSeq" id="XP_040600796.1">
    <property type="nucleotide sequence ID" value="XM_040744862.1"/>
</dbReference>
<feature type="compositionally biased region" description="Basic and acidic residues" evidence="1">
    <location>
        <begin position="105"/>
        <end position="120"/>
    </location>
</feature>
<evidence type="ECO:0000313" key="2">
    <source>
        <dbReference type="Proteomes" id="UP000886700"/>
    </source>
</evidence>
<sequence>MTCHCFSDSSMASGQFRIKVVLKAVTRGARRGCGRGSPHRRAGGGPPAPTTPARAPTEGKGAREGRPPRASRDRRGLCQAGLFRAPSAPRDCPGLAQAVLGPAAGDREVPGHRARAEDSRPPSPGLPHPRCPDPRRPGPRRSSKVVLLPSSPSPAAPYLAPGPGASGGGGRGRRPALLPRFRRSQELNIPPLRAAPMRKTSRQQHHLPPGAEPPAALPPGTPGHTPSGKAGARGHTDPGCCMPPRDLMLWLGRGQQGSRFLWSQGCRCLGWNHQQIGPRGPE</sequence>
<reference evidence="3" key="1">
    <citation type="submission" date="2025-08" db="UniProtKB">
        <authorList>
            <consortium name="RefSeq"/>
        </authorList>
    </citation>
    <scope>IDENTIFICATION</scope>
    <source>
        <tissue evidence="3">Liver</tissue>
    </source>
</reference>
<feature type="compositionally biased region" description="Basic residues" evidence="1">
    <location>
        <begin position="29"/>
        <end position="42"/>
    </location>
</feature>
<dbReference type="GeneID" id="121140153"/>
<proteinExistence type="predicted"/>
<accession>A0ABM2XDC0</accession>
<feature type="region of interest" description="Disordered" evidence="1">
    <location>
        <begin position="104"/>
        <end position="239"/>
    </location>
</feature>
<dbReference type="Proteomes" id="UP000886700">
    <property type="component" value="Unplaced"/>
</dbReference>
<evidence type="ECO:0000256" key="1">
    <source>
        <dbReference type="SAM" id="MobiDB-lite"/>
    </source>
</evidence>
<organism evidence="2 3">
    <name type="scientific">Mesocricetus auratus</name>
    <name type="common">Golden hamster</name>
    <dbReference type="NCBI Taxonomy" id="10036"/>
    <lineage>
        <taxon>Eukaryota</taxon>
        <taxon>Metazoa</taxon>
        <taxon>Chordata</taxon>
        <taxon>Craniata</taxon>
        <taxon>Vertebrata</taxon>
        <taxon>Euteleostomi</taxon>
        <taxon>Mammalia</taxon>
        <taxon>Eutheria</taxon>
        <taxon>Euarchontoglires</taxon>
        <taxon>Glires</taxon>
        <taxon>Rodentia</taxon>
        <taxon>Myomorpha</taxon>
        <taxon>Muroidea</taxon>
        <taxon>Cricetidae</taxon>
        <taxon>Cricetinae</taxon>
        <taxon>Mesocricetus</taxon>
    </lineage>
</organism>
<protein>
    <submittedName>
        <fullName evidence="3">Vegetative cell wall protein gp1-like</fullName>
    </submittedName>
</protein>